<keyword evidence="3" id="KW-0964">Secreted</keyword>
<feature type="region of interest" description="Disordered" evidence="5">
    <location>
        <begin position="127"/>
        <end position="184"/>
    </location>
</feature>
<dbReference type="Pfam" id="PF00151">
    <property type="entry name" value="Lipase"/>
    <property type="match status" value="2"/>
</dbReference>
<evidence type="ECO:0000256" key="3">
    <source>
        <dbReference type="ARBA" id="ARBA00022525"/>
    </source>
</evidence>
<feature type="compositionally biased region" description="Low complexity" evidence="5">
    <location>
        <begin position="217"/>
        <end position="226"/>
    </location>
</feature>
<evidence type="ECO:0000313" key="8">
    <source>
        <dbReference type="Proteomes" id="UP001148838"/>
    </source>
</evidence>
<feature type="domain" description="Lipase" evidence="6">
    <location>
        <begin position="513"/>
        <end position="545"/>
    </location>
</feature>
<evidence type="ECO:0000256" key="5">
    <source>
        <dbReference type="SAM" id="MobiDB-lite"/>
    </source>
</evidence>
<comment type="similarity">
    <text evidence="2 4">Belongs to the AB hydrolase superfamily. Lipase family.</text>
</comment>
<dbReference type="InterPro" id="IPR036397">
    <property type="entry name" value="RNaseH_sf"/>
</dbReference>
<dbReference type="SUPFAM" id="SSF53474">
    <property type="entry name" value="alpha/beta-Hydrolases"/>
    <property type="match status" value="1"/>
</dbReference>
<feature type="compositionally biased region" description="Low complexity" evidence="5">
    <location>
        <begin position="139"/>
        <end position="153"/>
    </location>
</feature>
<comment type="caution">
    <text evidence="7">The sequence shown here is derived from an EMBL/GenBank/DDBJ whole genome shotgun (WGS) entry which is preliminary data.</text>
</comment>
<sequence length="557" mass="62428">LNWPPTELSASACHRGRKKKTPKNSSRSVPAVGTPTARSQATHFTQVTLQTGHYTPNGKSYTRGVSQFYAPTTGITARGSPLYTEYKCQTTAANSDRPSQSRSNPRPHAASGDLWLITLRHPYVSGNTSERYIRPGEQSRSPGRLSRSGPPLGFYGKKNKASSGIVNKSRHGGGRGKNKNSGDGEVKMAVMMWWAFRMQWRPAERNSDEKEERTKRTTTTRSTRSSAVSTGSHKPNSSYDPRGKSTMESNPVIVEVMQLDHLGLSIFVRIVSPDVPEQQVKIEKPAAWFELGNSVAQTKRLFRRRSISRQVDRSQRPNPLASAISDLTPLDLFFWGFIEDRVYATKPRTIPELVERIEYTTQMVTPDMLTRVHEELIYVAYIYAFSRTEDILKIDYANVIAVDWSGGGGSWMYWRAVANTRVTGAEVTKMIKKMMELGLNTSNVHLIGHSLGAHICSYIASHVGGVARITVSEMGREHERSEFQERQREGDVQTQKVKVIETETERERKGGRLDPAQPCFNADSPDIRLDPSDADFIDVIHTNGKVLEKWGSVFPNR</sequence>
<evidence type="ECO:0000256" key="1">
    <source>
        <dbReference type="ARBA" id="ARBA00004613"/>
    </source>
</evidence>
<feature type="compositionally biased region" description="Basic and acidic residues" evidence="5">
    <location>
        <begin position="204"/>
        <end position="215"/>
    </location>
</feature>
<dbReference type="Proteomes" id="UP001148838">
    <property type="component" value="Unassembled WGS sequence"/>
</dbReference>
<comment type="subcellular location">
    <subcellularLocation>
        <location evidence="1">Secreted</location>
    </subcellularLocation>
</comment>
<feature type="non-terminal residue" evidence="7">
    <location>
        <position position="1"/>
    </location>
</feature>
<feature type="compositionally biased region" description="Basic and acidic residues" evidence="5">
    <location>
        <begin position="502"/>
        <end position="512"/>
    </location>
</feature>
<dbReference type="EMBL" id="JAJSOF020000013">
    <property type="protein sequence ID" value="KAJ4443709.1"/>
    <property type="molecule type" value="Genomic_DNA"/>
</dbReference>
<reference evidence="7 8" key="1">
    <citation type="journal article" date="2022" name="Allergy">
        <title>Genome assembly and annotation of Periplaneta americana reveal a comprehensive cockroach allergen profile.</title>
        <authorList>
            <person name="Wang L."/>
            <person name="Xiong Q."/>
            <person name="Saelim N."/>
            <person name="Wang L."/>
            <person name="Nong W."/>
            <person name="Wan A.T."/>
            <person name="Shi M."/>
            <person name="Liu X."/>
            <person name="Cao Q."/>
            <person name="Hui J.H.L."/>
            <person name="Sookrung N."/>
            <person name="Leung T.F."/>
            <person name="Tungtrongchitr A."/>
            <person name="Tsui S.K.W."/>
        </authorList>
    </citation>
    <scope>NUCLEOTIDE SEQUENCE [LARGE SCALE GENOMIC DNA]</scope>
    <source>
        <strain evidence="7">PWHHKU_190912</strain>
    </source>
</reference>
<dbReference type="InterPro" id="IPR029058">
    <property type="entry name" value="AB_hydrolase_fold"/>
</dbReference>
<feature type="region of interest" description="Disordered" evidence="5">
    <location>
        <begin position="1"/>
        <end position="40"/>
    </location>
</feature>
<dbReference type="PANTHER" id="PTHR11610:SF173">
    <property type="entry name" value="LIPASE DOMAIN-CONTAINING PROTEIN-RELATED"/>
    <property type="match status" value="1"/>
</dbReference>
<keyword evidence="8" id="KW-1185">Reference proteome</keyword>
<feature type="compositionally biased region" description="Basic residues" evidence="5">
    <location>
        <begin position="168"/>
        <end position="178"/>
    </location>
</feature>
<feature type="region of interest" description="Disordered" evidence="5">
    <location>
        <begin position="502"/>
        <end position="525"/>
    </location>
</feature>
<feature type="region of interest" description="Disordered" evidence="5">
    <location>
        <begin position="204"/>
        <end position="246"/>
    </location>
</feature>
<feature type="region of interest" description="Disordered" evidence="5">
    <location>
        <begin position="90"/>
        <end position="110"/>
    </location>
</feature>
<dbReference type="PANTHER" id="PTHR11610">
    <property type="entry name" value="LIPASE"/>
    <property type="match status" value="1"/>
</dbReference>
<feature type="compositionally biased region" description="Polar residues" evidence="5">
    <location>
        <begin position="90"/>
        <end position="104"/>
    </location>
</feature>
<accession>A0ABQ8TB36</accession>
<dbReference type="InterPro" id="IPR013818">
    <property type="entry name" value="Lipase"/>
</dbReference>
<organism evidence="7 8">
    <name type="scientific">Periplaneta americana</name>
    <name type="common">American cockroach</name>
    <name type="synonym">Blatta americana</name>
    <dbReference type="NCBI Taxonomy" id="6978"/>
    <lineage>
        <taxon>Eukaryota</taxon>
        <taxon>Metazoa</taxon>
        <taxon>Ecdysozoa</taxon>
        <taxon>Arthropoda</taxon>
        <taxon>Hexapoda</taxon>
        <taxon>Insecta</taxon>
        <taxon>Pterygota</taxon>
        <taxon>Neoptera</taxon>
        <taxon>Polyneoptera</taxon>
        <taxon>Dictyoptera</taxon>
        <taxon>Blattodea</taxon>
        <taxon>Blattoidea</taxon>
        <taxon>Blattidae</taxon>
        <taxon>Blattinae</taxon>
        <taxon>Periplaneta</taxon>
    </lineage>
</organism>
<protein>
    <recommendedName>
        <fullName evidence="6">Lipase domain-containing protein</fullName>
    </recommendedName>
</protein>
<evidence type="ECO:0000256" key="4">
    <source>
        <dbReference type="RuleBase" id="RU004262"/>
    </source>
</evidence>
<dbReference type="Gene3D" id="3.30.420.10">
    <property type="entry name" value="Ribonuclease H-like superfamily/Ribonuclease H"/>
    <property type="match status" value="1"/>
</dbReference>
<evidence type="ECO:0000256" key="2">
    <source>
        <dbReference type="ARBA" id="ARBA00010701"/>
    </source>
</evidence>
<feature type="compositionally biased region" description="Polar residues" evidence="5">
    <location>
        <begin position="227"/>
        <end position="239"/>
    </location>
</feature>
<proteinExistence type="inferred from homology"/>
<evidence type="ECO:0000259" key="6">
    <source>
        <dbReference type="Pfam" id="PF00151"/>
    </source>
</evidence>
<dbReference type="InterPro" id="IPR000734">
    <property type="entry name" value="TAG_lipase"/>
</dbReference>
<feature type="domain" description="Lipase" evidence="6">
    <location>
        <begin position="390"/>
        <end position="505"/>
    </location>
</feature>
<evidence type="ECO:0000313" key="7">
    <source>
        <dbReference type="EMBL" id="KAJ4443709.1"/>
    </source>
</evidence>
<dbReference type="Gene3D" id="3.40.50.1820">
    <property type="entry name" value="alpha/beta hydrolase"/>
    <property type="match status" value="1"/>
</dbReference>
<gene>
    <name evidence="7" type="ORF">ANN_05384</name>
</gene>
<name>A0ABQ8TB36_PERAM</name>